<accession>A0A410DMN9</accession>
<dbReference type="AlphaFoldDB" id="A0A410DMN9"/>
<name>A0A410DMN9_9CLOT</name>
<evidence type="ECO:0000313" key="2">
    <source>
        <dbReference type="Proteomes" id="UP000286268"/>
    </source>
</evidence>
<dbReference type="KEGG" id="cmah:C1I91_00745"/>
<protein>
    <submittedName>
        <fullName evidence="1">Uncharacterized protein</fullName>
    </submittedName>
</protein>
<gene>
    <name evidence="1" type="ORF">C1I91_00745</name>
</gene>
<keyword evidence="2" id="KW-1185">Reference proteome</keyword>
<dbReference type="Proteomes" id="UP000286268">
    <property type="component" value="Chromosome"/>
</dbReference>
<reference evidence="1 2" key="1">
    <citation type="submission" date="2018-01" db="EMBL/GenBank/DDBJ databases">
        <title>Genome Sequencing and Assembly of Anaerobacter polyendosporus strain CT4.</title>
        <authorList>
            <person name="Tachaapaikoon C."/>
            <person name="Sutheeworapong S."/>
            <person name="Jenjaroenpun P."/>
            <person name="Wongsurawat T."/>
            <person name="Nookeaw I."/>
            <person name="Cheawchanlertfa P."/>
            <person name="Kosugi A."/>
            <person name="Cheevadhanarak S."/>
            <person name="Ratanakhanokchai K."/>
        </authorList>
    </citation>
    <scope>NUCLEOTIDE SEQUENCE [LARGE SCALE GENOMIC DNA]</scope>
    <source>
        <strain evidence="1 2">CT4</strain>
    </source>
</reference>
<organism evidence="1 2">
    <name type="scientific">Clostridium manihotivorum</name>
    <dbReference type="NCBI Taxonomy" id="2320868"/>
    <lineage>
        <taxon>Bacteria</taxon>
        <taxon>Bacillati</taxon>
        <taxon>Bacillota</taxon>
        <taxon>Clostridia</taxon>
        <taxon>Eubacteriales</taxon>
        <taxon>Clostridiaceae</taxon>
        <taxon>Clostridium</taxon>
    </lineage>
</organism>
<dbReference type="RefSeq" id="WP_128210777.1">
    <property type="nucleotide sequence ID" value="NZ_CP025746.1"/>
</dbReference>
<proteinExistence type="predicted"/>
<sequence>MYTTIKNLTDQLNGFTQEVEQVVAEIIEKGYSKNQAIEIVRIGVEDIKVEVMHQSNHLKESQNELLNDIISILQGEIN</sequence>
<evidence type="ECO:0000313" key="1">
    <source>
        <dbReference type="EMBL" id="QAA30326.1"/>
    </source>
</evidence>
<dbReference type="EMBL" id="CP025746">
    <property type="protein sequence ID" value="QAA30326.1"/>
    <property type="molecule type" value="Genomic_DNA"/>
</dbReference>